<comment type="catalytic activity">
    <reaction evidence="1">
        <text>O-phospho-L-threonyl-[protein] + H2O = L-threonyl-[protein] + phosphate</text>
        <dbReference type="Rhea" id="RHEA:47004"/>
        <dbReference type="Rhea" id="RHEA-COMP:11060"/>
        <dbReference type="Rhea" id="RHEA-COMP:11605"/>
        <dbReference type="ChEBI" id="CHEBI:15377"/>
        <dbReference type="ChEBI" id="CHEBI:30013"/>
        <dbReference type="ChEBI" id="CHEBI:43474"/>
        <dbReference type="ChEBI" id="CHEBI:61977"/>
        <dbReference type="EC" id="3.1.3.16"/>
    </reaction>
</comment>
<protein>
    <recommendedName>
        <fullName evidence="1">Protein phosphatase</fullName>
        <ecNumber evidence="1">3.1.3.16</ecNumber>
    </recommendedName>
</protein>
<accession>A0ABU6XUP1</accession>
<dbReference type="PANTHER" id="PTHR12320:SF83">
    <property type="entry name" value="PROTEIN PHOSPHATASE 2C 55-RELATED"/>
    <property type="match status" value="1"/>
</dbReference>
<keyword evidence="1" id="KW-0460">Magnesium</keyword>
<keyword evidence="1" id="KW-0479">Metal-binding</keyword>
<evidence type="ECO:0000313" key="2">
    <source>
        <dbReference type="EMBL" id="MED6201361.1"/>
    </source>
</evidence>
<keyword evidence="1" id="KW-0904">Protein phosphatase</keyword>
<gene>
    <name evidence="2" type="ORF">PIB30_094190</name>
</gene>
<sequence>MHNLVLGELCQRRRRLVPPTSPSLPIILSPVPSLKPSHTPAVLPPCATLSRRIGISPPPLPDKEETGGEDAHFICKEEQAIGVADGVGGWADLGVNAGLFA</sequence>
<keyword evidence="3" id="KW-1185">Reference proteome</keyword>
<proteinExistence type="inferred from homology"/>
<comment type="similarity">
    <text evidence="1">Belongs to the PP2C family.</text>
</comment>
<comment type="cofactor">
    <cofactor evidence="1">
        <name>Mn(2+)</name>
        <dbReference type="ChEBI" id="CHEBI:29035"/>
    </cofactor>
</comment>
<name>A0ABU6XUP1_9FABA</name>
<keyword evidence="1" id="KW-0378">Hydrolase</keyword>
<dbReference type="EMBL" id="JASCZI010213511">
    <property type="protein sequence ID" value="MED6201361.1"/>
    <property type="molecule type" value="Genomic_DNA"/>
</dbReference>
<keyword evidence="1" id="KW-0464">Manganese</keyword>
<dbReference type="Proteomes" id="UP001341840">
    <property type="component" value="Unassembled WGS sequence"/>
</dbReference>
<organism evidence="2 3">
    <name type="scientific">Stylosanthes scabra</name>
    <dbReference type="NCBI Taxonomy" id="79078"/>
    <lineage>
        <taxon>Eukaryota</taxon>
        <taxon>Viridiplantae</taxon>
        <taxon>Streptophyta</taxon>
        <taxon>Embryophyta</taxon>
        <taxon>Tracheophyta</taxon>
        <taxon>Spermatophyta</taxon>
        <taxon>Magnoliopsida</taxon>
        <taxon>eudicotyledons</taxon>
        <taxon>Gunneridae</taxon>
        <taxon>Pentapetalae</taxon>
        <taxon>rosids</taxon>
        <taxon>fabids</taxon>
        <taxon>Fabales</taxon>
        <taxon>Fabaceae</taxon>
        <taxon>Papilionoideae</taxon>
        <taxon>50 kb inversion clade</taxon>
        <taxon>dalbergioids sensu lato</taxon>
        <taxon>Dalbergieae</taxon>
        <taxon>Pterocarpus clade</taxon>
        <taxon>Stylosanthes</taxon>
    </lineage>
</organism>
<comment type="caution">
    <text evidence="2">The sequence shown here is derived from an EMBL/GenBank/DDBJ whole genome shotgun (WGS) entry which is preliminary data.</text>
</comment>
<comment type="cofactor">
    <cofactor evidence="1">
        <name>Mg(2+)</name>
        <dbReference type="ChEBI" id="CHEBI:18420"/>
    </cofactor>
</comment>
<dbReference type="InterPro" id="IPR039123">
    <property type="entry name" value="PPTC7"/>
</dbReference>
<reference evidence="2 3" key="1">
    <citation type="journal article" date="2023" name="Plants (Basel)">
        <title>Bridging the Gap: Combining Genomics and Transcriptomics Approaches to Understand Stylosanthes scabra, an Orphan Legume from the Brazilian Caatinga.</title>
        <authorList>
            <person name="Ferreira-Neto J.R.C."/>
            <person name="da Silva M.D."/>
            <person name="Binneck E."/>
            <person name="de Melo N.F."/>
            <person name="da Silva R.H."/>
            <person name="de Melo A.L.T.M."/>
            <person name="Pandolfi V."/>
            <person name="Bustamante F.O."/>
            <person name="Brasileiro-Vidal A.C."/>
            <person name="Benko-Iseppon A.M."/>
        </authorList>
    </citation>
    <scope>NUCLEOTIDE SEQUENCE [LARGE SCALE GENOMIC DNA]</scope>
    <source>
        <tissue evidence="2">Leaves</tissue>
    </source>
</reference>
<evidence type="ECO:0000256" key="1">
    <source>
        <dbReference type="RuleBase" id="RU366020"/>
    </source>
</evidence>
<dbReference type="PANTHER" id="PTHR12320">
    <property type="entry name" value="PROTEIN PHOSPHATASE 2C"/>
    <property type="match status" value="1"/>
</dbReference>
<comment type="catalytic activity">
    <reaction evidence="1">
        <text>O-phospho-L-seryl-[protein] + H2O = L-seryl-[protein] + phosphate</text>
        <dbReference type="Rhea" id="RHEA:20629"/>
        <dbReference type="Rhea" id="RHEA-COMP:9863"/>
        <dbReference type="Rhea" id="RHEA-COMP:11604"/>
        <dbReference type="ChEBI" id="CHEBI:15377"/>
        <dbReference type="ChEBI" id="CHEBI:29999"/>
        <dbReference type="ChEBI" id="CHEBI:43474"/>
        <dbReference type="ChEBI" id="CHEBI:83421"/>
        <dbReference type="EC" id="3.1.3.16"/>
    </reaction>
</comment>
<dbReference type="EC" id="3.1.3.16" evidence="1"/>
<evidence type="ECO:0000313" key="3">
    <source>
        <dbReference type="Proteomes" id="UP001341840"/>
    </source>
</evidence>